<organism evidence="9 10">
    <name type="scientific">Marssonina brunnea f. sp. multigermtubi (strain MB_m1)</name>
    <name type="common">Marssonina leaf spot fungus</name>
    <dbReference type="NCBI Taxonomy" id="1072389"/>
    <lineage>
        <taxon>Eukaryota</taxon>
        <taxon>Fungi</taxon>
        <taxon>Dikarya</taxon>
        <taxon>Ascomycota</taxon>
        <taxon>Pezizomycotina</taxon>
        <taxon>Leotiomycetes</taxon>
        <taxon>Helotiales</taxon>
        <taxon>Drepanopezizaceae</taxon>
        <taxon>Drepanopeziza</taxon>
    </lineage>
</organism>
<dbReference type="Proteomes" id="UP000006753">
    <property type="component" value="Unassembled WGS sequence"/>
</dbReference>
<dbReference type="InterPro" id="IPR036028">
    <property type="entry name" value="SH3-like_dom_sf"/>
</dbReference>
<reference evidence="9 10" key="1">
    <citation type="journal article" date="2012" name="BMC Genomics">
        <title>Sequencing the genome of Marssonina brunnea reveals fungus-poplar co-evolution.</title>
        <authorList>
            <person name="Zhu S."/>
            <person name="Cao Y.-Z."/>
            <person name="Jiang C."/>
            <person name="Tan B.-Y."/>
            <person name="Wang Z."/>
            <person name="Feng S."/>
            <person name="Zhang L."/>
            <person name="Su X.-H."/>
            <person name="Brejova B."/>
            <person name="Vinar T."/>
            <person name="Xu M."/>
            <person name="Wang M.-X."/>
            <person name="Zhang S.-G."/>
            <person name="Huang M.-R."/>
            <person name="Wu R."/>
            <person name="Zhou Y."/>
        </authorList>
    </citation>
    <scope>NUCLEOTIDE SEQUENCE [LARGE SCALE GENOMIC DNA]</scope>
    <source>
        <strain evidence="9 10">MB_m1</strain>
    </source>
</reference>
<dbReference type="OMA" id="EEVWERD"/>
<dbReference type="eggNOG" id="KOG3417">
    <property type="taxonomic scope" value="Eukaryota"/>
</dbReference>
<dbReference type="SMART" id="SM00229">
    <property type="entry name" value="RasGEFN"/>
    <property type="match status" value="1"/>
</dbReference>
<protein>
    <submittedName>
        <fullName evidence="9">RasGEF domain-containing protein</fullName>
    </submittedName>
</protein>
<dbReference type="PROSITE" id="PS50002">
    <property type="entry name" value="SH3"/>
    <property type="match status" value="1"/>
</dbReference>
<evidence type="ECO:0000259" key="8">
    <source>
        <dbReference type="PROSITE" id="PS50212"/>
    </source>
</evidence>
<feature type="region of interest" description="Disordered" evidence="5">
    <location>
        <begin position="466"/>
        <end position="578"/>
    </location>
</feature>
<dbReference type="Gene3D" id="2.30.30.40">
    <property type="entry name" value="SH3 Domains"/>
    <property type="match status" value="1"/>
</dbReference>
<feature type="compositionally biased region" description="Polar residues" evidence="5">
    <location>
        <begin position="555"/>
        <end position="578"/>
    </location>
</feature>
<evidence type="ECO:0000256" key="3">
    <source>
        <dbReference type="PROSITE-ProRule" id="PRU00168"/>
    </source>
</evidence>
<dbReference type="STRING" id="1072389.K1WG66"/>
<evidence type="ECO:0000259" key="6">
    <source>
        <dbReference type="PROSITE" id="PS50002"/>
    </source>
</evidence>
<dbReference type="InterPro" id="IPR001452">
    <property type="entry name" value="SH3_domain"/>
</dbReference>
<dbReference type="OrthoDB" id="546434at2759"/>
<dbReference type="PROSITE" id="PS50212">
    <property type="entry name" value="RASGEF_NTER"/>
    <property type="match status" value="1"/>
</dbReference>
<dbReference type="SUPFAM" id="SSF50044">
    <property type="entry name" value="SH3-domain"/>
    <property type="match status" value="1"/>
</dbReference>
<name>K1WG66_MARBU</name>
<dbReference type="PANTHER" id="PTHR23113:SF354">
    <property type="entry name" value="BUD SITE SELECTION PROTEIN 5"/>
    <property type="match status" value="1"/>
</dbReference>
<dbReference type="Gene3D" id="1.20.870.10">
    <property type="entry name" value="Son of sevenless (SoS) protein Chain: S domain 1"/>
    <property type="match status" value="1"/>
</dbReference>
<feature type="region of interest" description="Disordered" evidence="5">
    <location>
        <begin position="749"/>
        <end position="775"/>
    </location>
</feature>
<dbReference type="Pfam" id="PF00617">
    <property type="entry name" value="RasGEF"/>
    <property type="match status" value="1"/>
</dbReference>
<feature type="compositionally biased region" description="Low complexity" evidence="5">
    <location>
        <begin position="232"/>
        <end position="242"/>
    </location>
</feature>
<feature type="domain" description="SH3" evidence="6">
    <location>
        <begin position="270"/>
        <end position="336"/>
    </location>
</feature>
<dbReference type="SUPFAM" id="SSF48366">
    <property type="entry name" value="Ras GEF"/>
    <property type="match status" value="1"/>
</dbReference>
<feature type="compositionally biased region" description="Polar residues" evidence="5">
    <location>
        <begin position="861"/>
        <end position="882"/>
    </location>
</feature>
<feature type="compositionally biased region" description="Polar residues" evidence="5">
    <location>
        <begin position="1394"/>
        <end position="1405"/>
    </location>
</feature>
<evidence type="ECO:0000313" key="10">
    <source>
        <dbReference type="Proteomes" id="UP000006753"/>
    </source>
</evidence>
<dbReference type="SMART" id="SM00326">
    <property type="entry name" value="SH3"/>
    <property type="match status" value="1"/>
</dbReference>
<dbReference type="KEGG" id="mbe:MBM_04989"/>
<gene>
    <name evidence="9" type="ORF">MBM_04989</name>
</gene>
<dbReference type="InterPro" id="IPR036964">
    <property type="entry name" value="RASGEF_cat_dom_sf"/>
</dbReference>
<proteinExistence type="predicted"/>
<dbReference type="PROSITE" id="PS50009">
    <property type="entry name" value="RASGEF_CAT"/>
    <property type="match status" value="1"/>
</dbReference>
<dbReference type="GO" id="GO:0007265">
    <property type="term" value="P:Ras protein signal transduction"/>
    <property type="evidence" value="ECO:0007669"/>
    <property type="project" value="TreeGrafter"/>
</dbReference>
<dbReference type="CDD" id="cd06224">
    <property type="entry name" value="REM"/>
    <property type="match status" value="1"/>
</dbReference>
<feature type="region of interest" description="Disordered" evidence="5">
    <location>
        <begin position="215"/>
        <end position="261"/>
    </location>
</feature>
<feature type="compositionally biased region" description="Polar residues" evidence="5">
    <location>
        <begin position="905"/>
        <end position="914"/>
    </location>
</feature>
<dbReference type="Pfam" id="PF00618">
    <property type="entry name" value="RasGEF_N"/>
    <property type="match status" value="1"/>
</dbReference>
<dbReference type="HOGENOM" id="CLU_002116_1_0_1"/>
<dbReference type="CDD" id="cd00155">
    <property type="entry name" value="RasGEF"/>
    <property type="match status" value="1"/>
</dbReference>
<dbReference type="InterPro" id="IPR001895">
    <property type="entry name" value="RASGEF_cat_dom"/>
</dbReference>
<keyword evidence="1 4" id="KW-0728">SH3 domain</keyword>
<dbReference type="EMBL" id="JH921438">
    <property type="protein sequence ID" value="EKD16520.1"/>
    <property type="molecule type" value="Genomic_DNA"/>
</dbReference>
<dbReference type="InParanoid" id="K1WG66"/>
<evidence type="ECO:0000259" key="7">
    <source>
        <dbReference type="PROSITE" id="PS50009"/>
    </source>
</evidence>
<evidence type="ECO:0000256" key="2">
    <source>
        <dbReference type="ARBA" id="ARBA00022658"/>
    </source>
</evidence>
<dbReference type="GO" id="GO:0005085">
    <property type="term" value="F:guanyl-nucleotide exchange factor activity"/>
    <property type="evidence" value="ECO:0007669"/>
    <property type="project" value="UniProtKB-KW"/>
</dbReference>
<dbReference type="InterPro" id="IPR008937">
    <property type="entry name" value="Ras-like_GEF"/>
</dbReference>
<feature type="region of interest" description="Disordered" evidence="5">
    <location>
        <begin position="1387"/>
        <end position="1408"/>
    </location>
</feature>
<evidence type="ECO:0000313" key="9">
    <source>
        <dbReference type="EMBL" id="EKD16520.1"/>
    </source>
</evidence>
<dbReference type="PANTHER" id="PTHR23113">
    <property type="entry name" value="GUANINE NUCLEOTIDE EXCHANGE FACTOR"/>
    <property type="match status" value="1"/>
</dbReference>
<dbReference type="InterPro" id="IPR023578">
    <property type="entry name" value="Ras_GEF_dom_sf"/>
</dbReference>
<keyword evidence="10" id="KW-1185">Reference proteome</keyword>
<evidence type="ECO:0000256" key="1">
    <source>
        <dbReference type="ARBA" id="ARBA00022443"/>
    </source>
</evidence>
<dbReference type="Gene3D" id="1.10.840.10">
    <property type="entry name" value="Ras guanine-nucleotide exchange factors catalytic domain"/>
    <property type="match status" value="1"/>
</dbReference>
<dbReference type="GO" id="GO:0005886">
    <property type="term" value="C:plasma membrane"/>
    <property type="evidence" value="ECO:0007669"/>
    <property type="project" value="TreeGrafter"/>
</dbReference>
<feature type="compositionally biased region" description="Low complexity" evidence="5">
    <location>
        <begin position="827"/>
        <end position="842"/>
    </location>
</feature>
<keyword evidence="2 3" id="KW-0344">Guanine-nucleotide releasing factor</keyword>
<sequence length="1436" mass="158718">MPWLLLFPGPALALALHLSETPAPDLLSLPQQQQQQQQPDTSIVVGNTLCGPRNSEAPDFLSLFQDPACSSIGMYDRAIATVGRPAIPTKRFDVQARPPGSPLKYAWIGHRHYPLPCRCLSNGLANGTLSRRSPDRWTIRNRRARKNERQIRKAGLVTQLSVATWTAVAERSRSSRRDTTNDFHGSHIGLPIMLKESDYPARSSAYVAPLSINKDRSGASSVSSRHSRSDSSRSMSKIGDSRNQSQMTPPATPDGSLEDLDQDIEPARPVFHPFLRAFYPFHPTYTMSDSTVTLSLNEGDVVLVHSIHTNGWADGTLLLTGARGWLPTNYCEAFDPEAMRNLLKALLNFWDLMRSGIVSDREIFGNQEFMRGIIAGVRYLLEKSNCLTRDCPAIQRNEGLRKNRKALLSDLSSLVKTAKKLQDHAAATVDAHELSDTMDEMILKAFKIVTRGVRFLDVLEDDTRSRQNPVHRVITTVSEEAYNPPTPPADSTSFEAAQQLDPACDADAASRRSSSRSSASGLSSSQRAEEQQTKRLSYKRMSSNLPNTGPAIHSAHSTSGRPQSIPTARPSSLQVKRQSVSHRLSASIPAAQRQNLVSERLNSRHDIFLSYLGSFIGRLHLQSQSSADLIATVRQSVTAGRELLLVVESICVHDKLSAETLNAAREAMYDRINKLVGAAREIITSSGLEDEDVVMPQDNGRLLMAATGCVKAAGECVAKTKYVIERIGDFEFDPELGIDVASIGVDAQKTPGEQAAVPAAEEEEKNSLPKSASRPCPPPLIVPKSIYEKPLPNVPQPSAFSTPTDVTETQLSLKVLEPVVEYEAPDSATTASSNRSSRNSLLPPLPKMTSPLFPQEEYCPSENSSAPDSEFQSSFRSDSMAISTSGQSSTYLSSMRDSESSLLSQTSTRATTPDMSHYVPRQKLSISDISVTASHSSTLTDDLDDGESKMLERTFAHELLHNKEGQITGGTLPALVERLTTHDSTPDSIFVSTFYLTFRLFVTPVELARALVERFDYVAESPHIAGPVRLRVYNVFKGWLESHWRDLSDHDALETIQQFAQQQLTQTLPAAGKRLLDLSQKVSNNDGPLVPRLVSSMGKTSTSIAQYIPADTPLPPVNLTKSQIGLLKNWKMGGSTPTILEIDPLEMARQLTIRGMNIFCSIMPEELLGSEWTKRSGSNAVNVRAMSTLSTDLSNLVADTILQYDDAKKRAIIIKQWIKIAHKCLELNNYDSLMAIICSLNSSTIVRLKKTWDVVSQKRKDMLKALQAIVETDKNYAVLRRRLHDHVPPCLPFVGMYLTDLTFVDAGNAATRQLPGLGDSEGMPVINFDKHTRTAKIIGELQRFQIPYRLADVPELQEWIQAQIVRVKSSSENENVQQYYRKSLLLEPRETLQPRHTPTDGQNPWNAAPPGSAKFDLFSWTHTRERQPSVAIQAPT</sequence>
<feature type="region of interest" description="Disordered" evidence="5">
    <location>
        <begin position="824"/>
        <end position="914"/>
    </location>
</feature>
<feature type="domain" description="Ras-GEF" evidence="7">
    <location>
        <begin position="1143"/>
        <end position="1389"/>
    </location>
</feature>
<feature type="compositionally biased region" description="Low complexity" evidence="5">
    <location>
        <begin position="883"/>
        <end position="904"/>
    </location>
</feature>
<dbReference type="SMART" id="SM00147">
    <property type="entry name" value="RasGEF"/>
    <property type="match status" value="1"/>
</dbReference>
<accession>K1WG66</accession>
<feature type="domain" description="N-terminal Ras-GEF" evidence="8">
    <location>
        <begin position="963"/>
        <end position="1083"/>
    </location>
</feature>
<evidence type="ECO:0000256" key="4">
    <source>
        <dbReference type="PROSITE-ProRule" id="PRU00192"/>
    </source>
</evidence>
<evidence type="ECO:0000256" key="5">
    <source>
        <dbReference type="SAM" id="MobiDB-lite"/>
    </source>
</evidence>
<dbReference type="InterPro" id="IPR000651">
    <property type="entry name" value="Ras-like_Gua-exchang_fac_N"/>
</dbReference>
<feature type="compositionally biased region" description="Low complexity" evidence="5">
    <location>
        <begin position="511"/>
        <end position="526"/>
    </location>
</feature>